<name>A0A6A4GVA6_9AGAR</name>
<dbReference type="AlphaFoldDB" id="A0A6A4GVA6"/>
<gene>
    <name evidence="1" type="ORF">BT96DRAFT_1002922</name>
</gene>
<protein>
    <submittedName>
        <fullName evidence="1">Uncharacterized protein</fullName>
    </submittedName>
</protein>
<organism evidence="1 2">
    <name type="scientific">Gymnopus androsaceus JB14</name>
    <dbReference type="NCBI Taxonomy" id="1447944"/>
    <lineage>
        <taxon>Eukaryota</taxon>
        <taxon>Fungi</taxon>
        <taxon>Dikarya</taxon>
        <taxon>Basidiomycota</taxon>
        <taxon>Agaricomycotina</taxon>
        <taxon>Agaricomycetes</taxon>
        <taxon>Agaricomycetidae</taxon>
        <taxon>Agaricales</taxon>
        <taxon>Marasmiineae</taxon>
        <taxon>Omphalotaceae</taxon>
        <taxon>Gymnopus</taxon>
    </lineage>
</organism>
<dbReference type="Proteomes" id="UP000799118">
    <property type="component" value="Unassembled WGS sequence"/>
</dbReference>
<keyword evidence="2" id="KW-1185">Reference proteome</keyword>
<sequence length="424" mass="47230">MAFYSIKEQDNLPGTEASVHAPQASEEPVIFQSRVTSVSGLGYFSSAIHPLMFPTLPGHPRILPTLPDHPPYSTVTPGGRIWSPPTSRCETFGIRWSEIRFVHRVSQSGQYHIPTWLHYADGAITELKQVIKTVKDFLSVHPELDLNVKDQIFKTAAWTHDLLAIQVSVHKVVDNPLYIPKYTVIAQYLHALKPYHLQLHATKAEHSVIINCVHTVFPPLSSAPAPQVPHMFPEISVHQLNQRRAQSMTSMTTTANTPHKVIIPGLPTLPGYQRTRPKAEVASASTAAESMTIKANLLQGTSDKMDIDNQGTPSQMGHSSLSTTTKSQKCHLCCSKNEHPLSFESDHKKAQLRGLMFNNFLQAIDVPSLANFEGQPPSAILAVSNYHTIKYLDSFRRPVSIQIVQNRAVTLPMTNKECIFMARY</sequence>
<evidence type="ECO:0000313" key="2">
    <source>
        <dbReference type="Proteomes" id="UP000799118"/>
    </source>
</evidence>
<evidence type="ECO:0000313" key="1">
    <source>
        <dbReference type="EMBL" id="KAE9389772.1"/>
    </source>
</evidence>
<accession>A0A6A4GVA6</accession>
<dbReference type="EMBL" id="ML769683">
    <property type="protein sequence ID" value="KAE9389772.1"/>
    <property type="molecule type" value="Genomic_DNA"/>
</dbReference>
<reference evidence="1" key="1">
    <citation type="journal article" date="2019" name="Environ. Microbiol.">
        <title>Fungal ecological strategies reflected in gene transcription - a case study of two litter decomposers.</title>
        <authorList>
            <person name="Barbi F."/>
            <person name="Kohler A."/>
            <person name="Barry K."/>
            <person name="Baskaran P."/>
            <person name="Daum C."/>
            <person name="Fauchery L."/>
            <person name="Ihrmark K."/>
            <person name="Kuo A."/>
            <person name="LaButti K."/>
            <person name="Lipzen A."/>
            <person name="Morin E."/>
            <person name="Grigoriev I.V."/>
            <person name="Henrissat B."/>
            <person name="Lindahl B."/>
            <person name="Martin F."/>
        </authorList>
    </citation>
    <scope>NUCLEOTIDE SEQUENCE</scope>
    <source>
        <strain evidence="1">JB14</strain>
    </source>
</reference>
<proteinExistence type="predicted"/>